<keyword evidence="2" id="KW-1185">Reference proteome</keyword>
<name>A0A2H3CJT6_ARMGA</name>
<organism evidence="1 2">
    <name type="scientific">Armillaria gallica</name>
    <name type="common">Bulbous honey fungus</name>
    <name type="synonym">Armillaria bulbosa</name>
    <dbReference type="NCBI Taxonomy" id="47427"/>
    <lineage>
        <taxon>Eukaryota</taxon>
        <taxon>Fungi</taxon>
        <taxon>Dikarya</taxon>
        <taxon>Basidiomycota</taxon>
        <taxon>Agaricomycotina</taxon>
        <taxon>Agaricomycetes</taxon>
        <taxon>Agaricomycetidae</taxon>
        <taxon>Agaricales</taxon>
        <taxon>Marasmiineae</taxon>
        <taxon>Physalacriaceae</taxon>
        <taxon>Armillaria</taxon>
    </lineage>
</organism>
<reference evidence="2" key="1">
    <citation type="journal article" date="2017" name="Nat. Ecol. Evol.">
        <title>Genome expansion and lineage-specific genetic innovations in the forest pathogenic fungi Armillaria.</title>
        <authorList>
            <person name="Sipos G."/>
            <person name="Prasanna A.N."/>
            <person name="Walter M.C."/>
            <person name="O'Connor E."/>
            <person name="Balint B."/>
            <person name="Krizsan K."/>
            <person name="Kiss B."/>
            <person name="Hess J."/>
            <person name="Varga T."/>
            <person name="Slot J."/>
            <person name="Riley R."/>
            <person name="Boka B."/>
            <person name="Rigling D."/>
            <person name="Barry K."/>
            <person name="Lee J."/>
            <person name="Mihaltcheva S."/>
            <person name="LaButti K."/>
            <person name="Lipzen A."/>
            <person name="Waldron R."/>
            <person name="Moloney N.M."/>
            <person name="Sperisen C."/>
            <person name="Kredics L."/>
            <person name="Vagvoelgyi C."/>
            <person name="Patrignani A."/>
            <person name="Fitzpatrick D."/>
            <person name="Nagy I."/>
            <person name="Doyle S."/>
            <person name="Anderson J.B."/>
            <person name="Grigoriev I.V."/>
            <person name="Gueldener U."/>
            <person name="Muensterkoetter M."/>
            <person name="Nagy L.G."/>
        </authorList>
    </citation>
    <scope>NUCLEOTIDE SEQUENCE [LARGE SCALE GENOMIC DNA]</scope>
    <source>
        <strain evidence="2">Ar21-2</strain>
    </source>
</reference>
<feature type="non-terminal residue" evidence="1">
    <location>
        <position position="1"/>
    </location>
</feature>
<dbReference type="InParanoid" id="A0A2H3CJT6"/>
<evidence type="ECO:0000313" key="2">
    <source>
        <dbReference type="Proteomes" id="UP000217790"/>
    </source>
</evidence>
<proteinExistence type="predicted"/>
<dbReference type="OrthoDB" id="2886089at2759"/>
<accession>A0A2H3CJT6</accession>
<dbReference type="Proteomes" id="UP000217790">
    <property type="component" value="Unassembled WGS sequence"/>
</dbReference>
<sequence length="57" mass="6534">PVRGFLWKALQNTFKIGVFWETLGPQYASHGECPLCKVTEFIEHILIECQIESQAIL</sequence>
<protein>
    <submittedName>
        <fullName evidence="1">Uncharacterized protein</fullName>
    </submittedName>
</protein>
<dbReference type="AlphaFoldDB" id="A0A2H3CJT6"/>
<evidence type="ECO:0000313" key="1">
    <source>
        <dbReference type="EMBL" id="PBK83349.1"/>
    </source>
</evidence>
<dbReference type="EMBL" id="KZ293707">
    <property type="protein sequence ID" value="PBK83349.1"/>
    <property type="molecule type" value="Genomic_DNA"/>
</dbReference>
<gene>
    <name evidence="1" type="ORF">ARMGADRAFT_945141</name>
</gene>